<dbReference type="Proteomes" id="UP000053989">
    <property type="component" value="Unassembled WGS sequence"/>
</dbReference>
<protein>
    <recommendedName>
        <fullName evidence="1">RING-type domain-containing protein</fullName>
    </recommendedName>
</protein>
<feature type="domain" description="RING-type" evidence="1">
    <location>
        <begin position="18"/>
        <end position="61"/>
    </location>
</feature>
<dbReference type="HOGENOM" id="CLU_1518869_0_0_1"/>
<organism evidence="2 3">
    <name type="scientific">Scleroderma citrinum Foug A</name>
    <dbReference type="NCBI Taxonomy" id="1036808"/>
    <lineage>
        <taxon>Eukaryota</taxon>
        <taxon>Fungi</taxon>
        <taxon>Dikarya</taxon>
        <taxon>Basidiomycota</taxon>
        <taxon>Agaricomycotina</taxon>
        <taxon>Agaricomycetes</taxon>
        <taxon>Agaricomycetidae</taxon>
        <taxon>Boletales</taxon>
        <taxon>Sclerodermatineae</taxon>
        <taxon>Sclerodermataceae</taxon>
        <taxon>Scleroderma</taxon>
    </lineage>
</organism>
<dbReference type="OrthoDB" id="2535391at2759"/>
<dbReference type="InParanoid" id="A0A0C2ZKM6"/>
<dbReference type="STRING" id="1036808.A0A0C2ZKM6"/>
<proteinExistence type="predicted"/>
<accession>A0A0C2ZKM6</accession>
<keyword evidence="3" id="KW-1185">Reference proteome</keyword>
<dbReference type="AlphaFoldDB" id="A0A0C2ZKM6"/>
<gene>
    <name evidence="2" type="ORF">SCLCIDRAFT_1215458</name>
</gene>
<evidence type="ECO:0000313" key="3">
    <source>
        <dbReference type="Proteomes" id="UP000053989"/>
    </source>
</evidence>
<evidence type="ECO:0000259" key="1">
    <source>
        <dbReference type="Pfam" id="PF14634"/>
    </source>
</evidence>
<name>A0A0C2ZKM6_9AGAM</name>
<dbReference type="EMBL" id="KN822045">
    <property type="protein sequence ID" value="KIM62118.1"/>
    <property type="molecule type" value="Genomic_DNA"/>
</dbReference>
<reference evidence="2 3" key="1">
    <citation type="submission" date="2014-04" db="EMBL/GenBank/DDBJ databases">
        <authorList>
            <consortium name="DOE Joint Genome Institute"/>
            <person name="Kuo A."/>
            <person name="Kohler A."/>
            <person name="Nagy L.G."/>
            <person name="Floudas D."/>
            <person name="Copeland A."/>
            <person name="Barry K.W."/>
            <person name="Cichocki N."/>
            <person name="Veneault-Fourrey C."/>
            <person name="LaButti K."/>
            <person name="Lindquist E.A."/>
            <person name="Lipzen A."/>
            <person name="Lundell T."/>
            <person name="Morin E."/>
            <person name="Murat C."/>
            <person name="Sun H."/>
            <person name="Tunlid A."/>
            <person name="Henrissat B."/>
            <person name="Grigoriev I.V."/>
            <person name="Hibbett D.S."/>
            <person name="Martin F."/>
            <person name="Nordberg H.P."/>
            <person name="Cantor M.N."/>
            <person name="Hua S.X."/>
        </authorList>
    </citation>
    <scope>NUCLEOTIDE SEQUENCE [LARGE SCALE GENOMIC DNA]</scope>
    <source>
        <strain evidence="2 3">Foug A</strain>
    </source>
</reference>
<sequence>MGCTASETEWDFWEFVSCALCHLLFVPNDKGPPAVPFWLTECGHIVCNNHLNPDRSCPKCGDQGIELIPLQRDLEPPMVEWFRTLPHAIDSIANAAKVHISAQLSPLISERPRSSNSNHLLLLCGIIAEFKEVRLSPYRPASLHAKRLAQGSRCVAARDHPPTGLLGLLSGPRTI</sequence>
<reference evidence="3" key="2">
    <citation type="submission" date="2015-01" db="EMBL/GenBank/DDBJ databases">
        <title>Evolutionary Origins and Diversification of the Mycorrhizal Mutualists.</title>
        <authorList>
            <consortium name="DOE Joint Genome Institute"/>
            <consortium name="Mycorrhizal Genomics Consortium"/>
            <person name="Kohler A."/>
            <person name="Kuo A."/>
            <person name="Nagy L.G."/>
            <person name="Floudas D."/>
            <person name="Copeland A."/>
            <person name="Barry K.W."/>
            <person name="Cichocki N."/>
            <person name="Veneault-Fourrey C."/>
            <person name="LaButti K."/>
            <person name="Lindquist E.A."/>
            <person name="Lipzen A."/>
            <person name="Lundell T."/>
            <person name="Morin E."/>
            <person name="Murat C."/>
            <person name="Riley R."/>
            <person name="Ohm R."/>
            <person name="Sun H."/>
            <person name="Tunlid A."/>
            <person name="Henrissat B."/>
            <person name="Grigoriev I.V."/>
            <person name="Hibbett D.S."/>
            <person name="Martin F."/>
        </authorList>
    </citation>
    <scope>NUCLEOTIDE SEQUENCE [LARGE SCALE GENOMIC DNA]</scope>
    <source>
        <strain evidence="3">Foug A</strain>
    </source>
</reference>
<dbReference type="InterPro" id="IPR001841">
    <property type="entry name" value="Znf_RING"/>
</dbReference>
<evidence type="ECO:0000313" key="2">
    <source>
        <dbReference type="EMBL" id="KIM62118.1"/>
    </source>
</evidence>
<dbReference type="Pfam" id="PF14634">
    <property type="entry name" value="zf-RING_5"/>
    <property type="match status" value="1"/>
</dbReference>